<feature type="domain" description="EamA" evidence="2">
    <location>
        <begin position="7"/>
        <end position="79"/>
    </location>
</feature>
<feature type="transmembrane region" description="Helical" evidence="1">
    <location>
        <begin position="60"/>
        <end position="78"/>
    </location>
</feature>
<protein>
    <submittedName>
        <fullName evidence="3">Sulfoacetaldehyde exporter</fullName>
    </submittedName>
</protein>
<dbReference type="AlphaFoldDB" id="G4XPN2"/>
<feature type="transmembrane region" description="Helical" evidence="1">
    <location>
        <begin position="33"/>
        <end position="53"/>
    </location>
</feature>
<feature type="non-terminal residue" evidence="3">
    <location>
        <position position="79"/>
    </location>
</feature>
<organism evidence="3">
    <name type="scientific">Acinetobacter calcoaceticus</name>
    <dbReference type="NCBI Taxonomy" id="471"/>
    <lineage>
        <taxon>Bacteria</taxon>
        <taxon>Pseudomonadati</taxon>
        <taxon>Pseudomonadota</taxon>
        <taxon>Gammaproteobacteria</taxon>
        <taxon>Moraxellales</taxon>
        <taxon>Moraxellaceae</taxon>
        <taxon>Acinetobacter</taxon>
        <taxon>Acinetobacter calcoaceticus/baumannii complex</taxon>
    </lineage>
</organism>
<dbReference type="EMBL" id="JF894304">
    <property type="protein sequence ID" value="AEQ29508.1"/>
    <property type="molecule type" value="Genomic_DNA"/>
</dbReference>
<evidence type="ECO:0000259" key="2">
    <source>
        <dbReference type="Pfam" id="PF00892"/>
    </source>
</evidence>
<feature type="transmembrane region" description="Helical" evidence="1">
    <location>
        <begin position="7"/>
        <end position="27"/>
    </location>
</feature>
<evidence type="ECO:0000313" key="3">
    <source>
        <dbReference type="EMBL" id="AEQ29508.1"/>
    </source>
</evidence>
<reference evidence="3" key="1">
    <citation type="journal article" date="2012" name="Arch. Microbiol.">
        <title>A five-gene cluster involved in utilization of taurine-nitrogen and excretion of sulfoacetaldehyde by Acinetobacter radioresistens SH164.</title>
        <authorList>
            <person name="Krejcik Z."/>
            <person name="Schleheck D."/>
            <person name="Hollemeyer K."/>
            <person name="Cook A.M."/>
        </authorList>
    </citation>
    <scope>NUCLEOTIDE SEQUENCE</scope>
    <source>
        <strain evidence="3">DSM 16962</strain>
    </source>
</reference>
<dbReference type="GO" id="GO:0016020">
    <property type="term" value="C:membrane"/>
    <property type="evidence" value="ECO:0007669"/>
    <property type="project" value="InterPro"/>
</dbReference>
<gene>
    <name evidence="3" type="primary">tauI</name>
</gene>
<proteinExistence type="predicted"/>
<keyword evidence="1" id="KW-0812">Transmembrane</keyword>
<accession>G4XPN2</accession>
<sequence length="79" mass="9186">MLLKDKLAAFAVVFIWGINFYFMKVGVSEIHPMLLGCLRYLLVLLPALFFIRIPSIGWKWLLLYGFISNFSQFAFMFSA</sequence>
<keyword evidence="1" id="KW-1133">Transmembrane helix</keyword>
<dbReference type="InterPro" id="IPR000620">
    <property type="entry name" value="EamA_dom"/>
</dbReference>
<dbReference type="Pfam" id="PF00892">
    <property type="entry name" value="EamA"/>
    <property type="match status" value="1"/>
</dbReference>
<keyword evidence="1" id="KW-0472">Membrane</keyword>
<name>G4XPN2_ACICA</name>
<evidence type="ECO:0000256" key="1">
    <source>
        <dbReference type="SAM" id="Phobius"/>
    </source>
</evidence>